<feature type="transmembrane region" description="Helical" evidence="6">
    <location>
        <begin position="21"/>
        <end position="40"/>
    </location>
</feature>
<comment type="caution">
    <text evidence="7">The sequence shown here is derived from an EMBL/GenBank/DDBJ whole genome shotgun (WGS) entry which is preliminary data.</text>
</comment>
<feature type="transmembrane region" description="Helical" evidence="6">
    <location>
        <begin position="219"/>
        <end position="240"/>
    </location>
</feature>
<evidence type="ECO:0000256" key="5">
    <source>
        <dbReference type="ARBA" id="ARBA00023136"/>
    </source>
</evidence>
<protein>
    <recommendedName>
        <fullName evidence="9">Polysaccharide biosynthesis protein</fullName>
    </recommendedName>
</protein>
<feature type="transmembrane region" description="Helical" evidence="6">
    <location>
        <begin position="60"/>
        <end position="81"/>
    </location>
</feature>
<organism evidence="7 8">
    <name type="scientific">Bacteroides intestinalis</name>
    <dbReference type="NCBI Taxonomy" id="329854"/>
    <lineage>
        <taxon>Bacteria</taxon>
        <taxon>Pseudomonadati</taxon>
        <taxon>Bacteroidota</taxon>
        <taxon>Bacteroidia</taxon>
        <taxon>Bacteroidales</taxon>
        <taxon>Bacteroidaceae</taxon>
        <taxon>Bacteroides</taxon>
    </lineage>
</organism>
<feature type="transmembrane region" description="Helical" evidence="6">
    <location>
        <begin position="402"/>
        <end position="424"/>
    </location>
</feature>
<evidence type="ECO:0000313" key="8">
    <source>
        <dbReference type="Proteomes" id="UP000283850"/>
    </source>
</evidence>
<keyword evidence="4 6" id="KW-1133">Transmembrane helix</keyword>
<dbReference type="AlphaFoldDB" id="A0A412XRF6"/>
<reference evidence="7 8" key="1">
    <citation type="submission" date="2018-08" db="EMBL/GenBank/DDBJ databases">
        <title>A genome reference for cultivated species of the human gut microbiota.</title>
        <authorList>
            <person name="Zou Y."/>
            <person name="Xue W."/>
            <person name="Luo G."/>
        </authorList>
    </citation>
    <scope>NUCLEOTIDE SEQUENCE [LARGE SCALE GENOMIC DNA]</scope>
    <source>
        <strain evidence="7 8">AF14-32</strain>
    </source>
</reference>
<name>A0A412XRF6_9BACE</name>
<keyword evidence="2" id="KW-1003">Cell membrane</keyword>
<proteinExistence type="predicted"/>
<dbReference type="Proteomes" id="UP000283850">
    <property type="component" value="Unassembled WGS sequence"/>
</dbReference>
<dbReference type="PANTHER" id="PTHR30250">
    <property type="entry name" value="PST FAMILY PREDICTED COLANIC ACID TRANSPORTER"/>
    <property type="match status" value="1"/>
</dbReference>
<evidence type="ECO:0000256" key="4">
    <source>
        <dbReference type="ARBA" id="ARBA00022989"/>
    </source>
</evidence>
<gene>
    <name evidence="7" type="ORF">DWW10_23660</name>
</gene>
<evidence type="ECO:0000256" key="1">
    <source>
        <dbReference type="ARBA" id="ARBA00004651"/>
    </source>
</evidence>
<evidence type="ECO:0000313" key="7">
    <source>
        <dbReference type="EMBL" id="RGV47727.1"/>
    </source>
</evidence>
<evidence type="ECO:0008006" key="9">
    <source>
        <dbReference type="Google" id="ProtNLM"/>
    </source>
</evidence>
<feature type="transmembrane region" description="Helical" evidence="6">
    <location>
        <begin position="310"/>
        <end position="335"/>
    </location>
</feature>
<feature type="transmembrane region" description="Helical" evidence="6">
    <location>
        <begin position="188"/>
        <end position="207"/>
    </location>
</feature>
<keyword evidence="3 6" id="KW-0812">Transmembrane</keyword>
<dbReference type="RefSeq" id="WP_118422327.1">
    <property type="nucleotide sequence ID" value="NZ_QRZF01000028.1"/>
</dbReference>
<evidence type="ECO:0000256" key="3">
    <source>
        <dbReference type="ARBA" id="ARBA00022692"/>
    </source>
</evidence>
<sequence length="437" mass="49439">MVVNIGFRIVRKILSSSVIRNSFVYVFCDGINKAIPFLLLPFITHYLTPADYGVVTNYNVLVQIVSVFGYLCTAGALPVMFAKLGKEEIKKYVSNMILLNTLANIICVCFALPLYKVIEDALNISFAYQLSVLVLVWFAGITNVNMLLWRCEERPLSFGIYQISQSILNALSTVMFVIVFLLGWQGRIYSMIFTTVAFGLISFFVLYRRGYLGWNIDKAYLKQTLFFALPIIPHALSFWFKSGVDKIYLTNMCSLADNGYYSVALTWGAIVTMFLVSFNNAYAPSLYKKLAAFDLNKAGTMKEQGRLVKFIWISLVVTFIFVVGCYLLSVLLIQVMYPSSYFDSLYFLPWVMLAQFFNGCYLMFVCFAHYTFKTKGLGTITFSLSIAQVGLTYLLILKMGAIGSAVSAAIISAITFVAVAWYAMRVYRLPWFNFKTV</sequence>
<dbReference type="InterPro" id="IPR002797">
    <property type="entry name" value="Polysacc_synth"/>
</dbReference>
<feature type="transmembrane region" description="Helical" evidence="6">
    <location>
        <begin position="260"/>
        <end position="282"/>
    </location>
</feature>
<accession>A0A412XRF6</accession>
<feature type="transmembrane region" description="Helical" evidence="6">
    <location>
        <begin position="347"/>
        <end position="370"/>
    </location>
</feature>
<dbReference type="GO" id="GO:0005886">
    <property type="term" value="C:plasma membrane"/>
    <property type="evidence" value="ECO:0007669"/>
    <property type="project" value="UniProtKB-SubCell"/>
</dbReference>
<feature type="transmembrane region" description="Helical" evidence="6">
    <location>
        <begin position="377"/>
        <end position="396"/>
    </location>
</feature>
<dbReference type="EMBL" id="QRZF01000028">
    <property type="protein sequence ID" value="RGV47727.1"/>
    <property type="molecule type" value="Genomic_DNA"/>
</dbReference>
<dbReference type="InterPro" id="IPR050833">
    <property type="entry name" value="Poly_Biosynth_Transport"/>
</dbReference>
<feature type="transmembrane region" description="Helical" evidence="6">
    <location>
        <begin position="160"/>
        <end position="182"/>
    </location>
</feature>
<feature type="transmembrane region" description="Helical" evidence="6">
    <location>
        <begin position="93"/>
        <end position="114"/>
    </location>
</feature>
<comment type="subcellular location">
    <subcellularLocation>
        <location evidence="1">Cell membrane</location>
        <topology evidence="1">Multi-pass membrane protein</topology>
    </subcellularLocation>
</comment>
<dbReference type="Pfam" id="PF01943">
    <property type="entry name" value="Polysacc_synt"/>
    <property type="match status" value="1"/>
</dbReference>
<keyword evidence="5 6" id="KW-0472">Membrane</keyword>
<evidence type="ECO:0000256" key="2">
    <source>
        <dbReference type="ARBA" id="ARBA00022475"/>
    </source>
</evidence>
<evidence type="ECO:0000256" key="6">
    <source>
        <dbReference type="SAM" id="Phobius"/>
    </source>
</evidence>
<feature type="transmembrane region" description="Helical" evidence="6">
    <location>
        <begin position="126"/>
        <end position="148"/>
    </location>
</feature>
<dbReference type="PANTHER" id="PTHR30250:SF11">
    <property type="entry name" value="O-ANTIGEN TRANSPORTER-RELATED"/>
    <property type="match status" value="1"/>
</dbReference>